<organism evidence="2 3">
    <name type="scientific">Trichuris suis</name>
    <name type="common">pig whipworm</name>
    <dbReference type="NCBI Taxonomy" id="68888"/>
    <lineage>
        <taxon>Eukaryota</taxon>
        <taxon>Metazoa</taxon>
        <taxon>Ecdysozoa</taxon>
        <taxon>Nematoda</taxon>
        <taxon>Enoplea</taxon>
        <taxon>Dorylaimia</taxon>
        <taxon>Trichinellida</taxon>
        <taxon>Trichuridae</taxon>
        <taxon>Trichuris</taxon>
    </lineage>
</organism>
<evidence type="ECO:0000256" key="1">
    <source>
        <dbReference type="SAM" id="MobiDB-lite"/>
    </source>
</evidence>
<dbReference type="EMBL" id="KL363230">
    <property type="protein sequence ID" value="KFD52173.1"/>
    <property type="molecule type" value="Genomic_DNA"/>
</dbReference>
<sequence length="185" mass="20957">MSQAVNTCNECSLMLPRLVRRFMQTSGFQQSLTIPESRTQWNTLCLTALPLIVCAFAVFTCCRKCHSTERSTTDTADKKKRRQKKYGKQTLKQSFAKTPDEYPGGSPIMPPNTIGIMQTAHQSNITSVQSEEKVKATIFNESTKFEPDMVRRLTQRAWDWTKNGQTTIQKGGIDDNKESKCPLPE</sequence>
<accession>A0A085M4M7</accession>
<protein>
    <submittedName>
        <fullName evidence="2">Uncharacterized protein</fullName>
    </submittedName>
</protein>
<proteinExistence type="predicted"/>
<dbReference type="Proteomes" id="UP000030764">
    <property type="component" value="Unassembled WGS sequence"/>
</dbReference>
<evidence type="ECO:0000313" key="2">
    <source>
        <dbReference type="EMBL" id="KFD52173.1"/>
    </source>
</evidence>
<keyword evidence="3" id="KW-1185">Reference proteome</keyword>
<feature type="compositionally biased region" description="Basic residues" evidence="1">
    <location>
        <begin position="78"/>
        <end position="87"/>
    </location>
</feature>
<evidence type="ECO:0000313" key="3">
    <source>
        <dbReference type="Proteomes" id="UP000030764"/>
    </source>
</evidence>
<reference evidence="2 3" key="1">
    <citation type="journal article" date="2014" name="Nat. Genet.">
        <title>Genome and transcriptome of the porcine whipworm Trichuris suis.</title>
        <authorList>
            <person name="Jex A.R."/>
            <person name="Nejsum P."/>
            <person name="Schwarz E.M."/>
            <person name="Hu L."/>
            <person name="Young N.D."/>
            <person name="Hall R.S."/>
            <person name="Korhonen P.K."/>
            <person name="Liao S."/>
            <person name="Thamsborg S."/>
            <person name="Xia J."/>
            <person name="Xu P."/>
            <person name="Wang S."/>
            <person name="Scheerlinck J.P."/>
            <person name="Hofmann A."/>
            <person name="Sternberg P.W."/>
            <person name="Wang J."/>
            <person name="Gasser R.B."/>
        </authorList>
    </citation>
    <scope>NUCLEOTIDE SEQUENCE [LARGE SCALE GENOMIC DNA]</scope>
    <source>
        <strain evidence="2">DCEP-RM93M</strain>
    </source>
</reference>
<gene>
    <name evidence="2" type="ORF">M513_06886</name>
</gene>
<feature type="region of interest" description="Disordered" evidence="1">
    <location>
        <begin position="72"/>
        <end position="105"/>
    </location>
</feature>
<name>A0A085M4M7_9BILA</name>
<dbReference type="AlphaFoldDB" id="A0A085M4M7"/>